<dbReference type="InterPro" id="IPR009228">
    <property type="entry name" value="Capsid_scaffold_GpO"/>
</dbReference>
<dbReference type="AlphaFoldDB" id="A0A192CLH4"/>
<reference evidence="2 3" key="1">
    <citation type="submission" date="2016-03" db="EMBL/GenBank/DDBJ databases">
        <title>Genome Sequence and Comparative Pathogenic Determinants of Uropathogenic Escherichia coli O25b:H4, a Clinical Isolate from Saudi Arabia.</title>
        <authorList>
            <person name="Alyamani E.A.J."/>
            <person name="Khiyami M.A."/>
            <person name="Booq R.Y."/>
            <person name="Bahwerth F.S."/>
            <person name="Vaisvil B."/>
            <person name="Schmitt D.P."/>
            <person name="Kapatral V."/>
        </authorList>
    </citation>
    <scope>NUCLEOTIDE SEQUENCE [LARGE SCALE GENOMIC DNA]</scope>
    <source>
        <strain evidence="2 3">O25b:H4</strain>
    </source>
</reference>
<feature type="region of interest" description="Disordered" evidence="1">
    <location>
        <begin position="265"/>
        <end position="289"/>
    </location>
</feature>
<proteinExistence type="predicted"/>
<organism evidence="2 3">
    <name type="scientific">Escherichia coli O25b:H4</name>
    <dbReference type="NCBI Taxonomy" id="941280"/>
    <lineage>
        <taxon>Bacteria</taxon>
        <taxon>Pseudomonadati</taxon>
        <taxon>Pseudomonadota</taxon>
        <taxon>Gammaproteobacteria</taxon>
        <taxon>Enterobacterales</taxon>
        <taxon>Enterobacteriaceae</taxon>
        <taxon>Escherichia</taxon>
    </lineage>
</organism>
<feature type="compositionally biased region" description="Polar residues" evidence="1">
    <location>
        <begin position="270"/>
        <end position="282"/>
    </location>
</feature>
<feature type="compositionally biased region" description="Basic and acidic residues" evidence="1">
    <location>
        <begin position="1"/>
        <end position="17"/>
    </location>
</feature>
<evidence type="ECO:0000256" key="1">
    <source>
        <dbReference type="SAM" id="MobiDB-lite"/>
    </source>
</evidence>
<accession>A0A192CLH4</accession>
<evidence type="ECO:0000313" key="2">
    <source>
        <dbReference type="EMBL" id="ANK06344.1"/>
    </source>
</evidence>
<gene>
    <name evidence="2" type="ORF">WLH_05083</name>
</gene>
<dbReference type="Proteomes" id="UP000183316">
    <property type="component" value="Chromosome"/>
</dbReference>
<sequence length="289" mass="31920">MTEEPVRGAKTMANEKKTSRKKFRVAVSGSTVDGREISPVHLREAAENFNPDVYAARVNVEHYLSPCPSSEFSAMGDVTALSTEDITEGPLAGRTALYAEIEPTERMKQLVADGKKIYSSIELHPQFSVNGRAYLVGLAMTDTPASLGTERLKFTAQQRQAVMTFNSIQGEAPLISEAIESEIIEMAEQRQEEGTQWFNRVMGIIGRGRKADDASFSRIQEAVEGVATSQADIIDRFNVLETRHQQDRQKITSLTTELTALKEKLRTQDGDPQNRFTATGAASDQLADF</sequence>
<feature type="region of interest" description="Disordered" evidence="1">
    <location>
        <begin position="1"/>
        <end position="20"/>
    </location>
</feature>
<dbReference type="PATRIC" id="fig|941280.3.peg.5039"/>
<protein>
    <submittedName>
        <fullName evidence="2">Presumed capsid scaffolding protein</fullName>
    </submittedName>
</protein>
<evidence type="ECO:0000313" key="3">
    <source>
        <dbReference type="Proteomes" id="UP000183316"/>
    </source>
</evidence>
<dbReference type="EMBL" id="CP015085">
    <property type="protein sequence ID" value="ANK06344.1"/>
    <property type="molecule type" value="Genomic_DNA"/>
</dbReference>
<name>A0A192CLH4_ECO25</name>
<dbReference type="Pfam" id="PF05929">
    <property type="entry name" value="Phage_GPO"/>
    <property type="match status" value="1"/>
</dbReference>